<keyword evidence="7" id="KW-0408">Iron</keyword>
<evidence type="ECO:0000256" key="3">
    <source>
        <dbReference type="ARBA" id="ARBA00022723"/>
    </source>
</evidence>
<keyword evidence="6" id="KW-0862">Zinc</keyword>
<dbReference type="Gene3D" id="3.20.20.140">
    <property type="entry name" value="Metal-dependent hydrolases"/>
    <property type="match status" value="1"/>
</dbReference>
<protein>
    <recommendedName>
        <fullName evidence="2">imidazolonepropionase</fullName>
        <ecNumber evidence="2">3.5.2.7</ecNumber>
    </recommendedName>
</protein>
<feature type="non-terminal residue" evidence="9">
    <location>
        <position position="375"/>
    </location>
</feature>
<feature type="domain" description="Amidohydrolase-related" evidence="8">
    <location>
        <begin position="289"/>
        <end position="372"/>
    </location>
</feature>
<organism evidence="9">
    <name type="scientific">marine metagenome</name>
    <dbReference type="NCBI Taxonomy" id="408172"/>
    <lineage>
        <taxon>unclassified sequences</taxon>
        <taxon>metagenomes</taxon>
        <taxon>ecological metagenomes</taxon>
    </lineage>
</organism>
<dbReference type="EC" id="3.5.2.7" evidence="2"/>
<dbReference type="InterPro" id="IPR011059">
    <property type="entry name" value="Metal-dep_hydrolase_composite"/>
</dbReference>
<evidence type="ECO:0000256" key="5">
    <source>
        <dbReference type="ARBA" id="ARBA00022808"/>
    </source>
</evidence>
<sequence length="375" mass="41279">MITHLENIGCLFTWDSMKKCIHQQDNIDILIKDGVVIDIGPSVEKGNFSIDCNNKLVTPGFVDSHTHPVFFQGREEEYAQRISGISYQEISDKGGGIQSSIEGVRNATIDALVDKVHLRMDRFLQNGTTTVEAKTGYGLSTESELKSLEVIHKVSKNHKIDIIPTFMGAHAFPPEYSKNHDGYVDLICDEMIPAVAEQGIAKYCDVFCEEGYFNLDQTSRVLNTGRQYGLIPRIHADEFRDSGAAELAAELDCVSADHLMAICENGMHALSDKNVTGTLLPGTTFFLGSKKYAPARKMIEAGVPIALATDFNPGSSHLQSMSFILVLACLYLHMTIEEAMIASTWQGAVSLDLEDQVGSIEIGKKADIIVWDVEK</sequence>
<keyword evidence="5" id="KW-0369">Histidine metabolism</keyword>
<dbReference type="PANTHER" id="PTHR42752:SF1">
    <property type="entry name" value="IMIDAZOLONEPROPIONASE-RELATED"/>
    <property type="match status" value="1"/>
</dbReference>
<evidence type="ECO:0000256" key="6">
    <source>
        <dbReference type="ARBA" id="ARBA00022833"/>
    </source>
</evidence>
<dbReference type="AlphaFoldDB" id="A0A382CUQ8"/>
<evidence type="ECO:0000256" key="2">
    <source>
        <dbReference type="ARBA" id="ARBA00012864"/>
    </source>
</evidence>
<evidence type="ECO:0000256" key="1">
    <source>
        <dbReference type="ARBA" id="ARBA00005023"/>
    </source>
</evidence>
<dbReference type="NCBIfam" id="TIGR01224">
    <property type="entry name" value="hutI"/>
    <property type="match status" value="1"/>
</dbReference>
<dbReference type="GO" id="GO:0050480">
    <property type="term" value="F:imidazolonepropionase activity"/>
    <property type="evidence" value="ECO:0007669"/>
    <property type="project" value="UniProtKB-EC"/>
</dbReference>
<accession>A0A382CUQ8</accession>
<dbReference type="Pfam" id="PF01979">
    <property type="entry name" value="Amidohydro_1"/>
    <property type="match status" value="1"/>
</dbReference>
<evidence type="ECO:0000259" key="8">
    <source>
        <dbReference type="Pfam" id="PF01979"/>
    </source>
</evidence>
<keyword evidence="3" id="KW-0479">Metal-binding</keyword>
<dbReference type="SUPFAM" id="SSF51556">
    <property type="entry name" value="Metallo-dependent hydrolases"/>
    <property type="match status" value="1"/>
</dbReference>
<dbReference type="FunFam" id="3.20.20.140:FF:000007">
    <property type="entry name" value="Imidazolonepropionase"/>
    <property type="match status" value="1"/>
</dbReference>
<dbReference type="CDD" id="cd01296">
    <property type="entry name" value="Imidazolone-5PH"/>
    <property type="match status" value="1"/>
</dbReference>
<dbReference type="GO" id="GO:0046872">
    <property type="term" value="F:metal ion binding"/>
    <property type="evidence" value="ECO:0007669"/>
    <property type="project" value="UniProtKB-KW"/>
</dbReference>
<dbReference type="InterPro" id="IPR005920">
    <property type="entry name" value="HutI"/>
</dbReference>
<evidence type="ECO:0000313" key="9">
    <source>
        <dbReference type="EMBL" id="SVB29057.1"/>
    </source>
</evidence>
<comment type="pathway">
    <text evidence="1">Amino-acid degradation.</text>
</comment>
<dbReference type="PANTHER" id="PTHR42752">
    <property type="entry name" value="IMIDAZOLONEPROPIONASE"/>
    <property type="match status" value="1"/>
</dbReference>
<keyword evidence="4" id="KW-0378">Hydrolase</keyword>
<dbReference type="EMBL" id="UINC01035906">
    <property type="protein sequence ID" value="SVB29057.1"/>
    <property type="molecule type" value="Genomic_DNA"/>
</dbReference>
<name>A0A382CUQ8_9ZZZZ</name>
<dbReference type="SUPFAM" id="SSF51338">
    <property type="entry name" value="Composite domain of metallo-dependent hydrolases"/>
    <property type="match status" value="1"/>
</dbReference>
<dbReference type="GO" id="GO:0019556">
    <property type="term" value="P:L-histidine catabolic process to glutamate and formamide"/>
    <property type="evidence" value="ECO:0007669"/>
    <property type="project" value="InterPro"/>
</dbReference>
<evidence type="ECO:0000256" key="7">
    <source>
        <dbReference type="ARBA" id="ARBA00023004"/>
    </source>
</evidence>
<dbReference type="Gene3D" id="2.30.40.10">
    <property type="entry name" value="Urease, subunit C, domain 1"/>
    <property type="match status" value="1"/>
</dbReference>
<dbReference type="InterPro" id="IPR032466">
    <property type="entry name" value="Metal_Hydrolase"/>
</dbReference>
<gene>
    <name evidence="9" type="ORF">METZ01_LOCUS181911</name>
</gene>
<reference evidence="9" key="1">
    <citation type="submission" date="2018-05" db="EMBL/GenBank/DDBJ databases">
        <authorList>
            <person name="Lanie J.A."/>
            <person name="Ng W.-L."/>
            <person name="Kazmierczak K.M."/>
            <person name="Andrzejewski T.M."/>
            <person name="Davidsen T.M."/>
            <person name="Wayne K.J."/>
            <person name="Tettelin H."/>
            <person name="Glass J.I."/>
            <person name="Rusch D."/>
            <person name="Podicherti R."/>
            <person name="Tsui H.-C.T."/>
            <person name="Winkler M.E."/>
        </authorList>
    </citation>
    <scope>NUCLEOTIDE SEQUENCE</scope>
</reference>
<dbReference type="InterPro" id="IPR006680">
    <property type="entry name" value="Amidohydro-rel"/>
</dbReference>
<dbReference type="GO" id="GO:0005737">
    <property type="term" value="C:cytoplasm"/>
    <property type="evidence" value="ECO:0007669"/>
    <property type="project" value="InterPro"/>
</dbReference>
<evidence type="ECO:0000256" key="4">
    <source>
        <dbReference type="ARBA" id="ARBA00022801"/>
    </source>
</evidence>
<proteinExistence type="predicted"/>